<evidence type="ECO:0000256" key="10">
    <source>
        <dbReference type="SAM" id="Phobius"/>
    </source>
</evidence>
<keyword evidence="3" id="KW-0716">Sensory transduction</keyword>
<evidence type="ECO:0000256" key="4">
    <source>
        <dbReference type="ARBA" id="ARBA00022692"/>
    </source>
</evidence>
<proteinExistence type="predicted"/>
<keyword evidence="8" id="KW-0675">Receptor</keyword>
<evidence type="ECO:0000313" key="11">
    <source>
        <dbReference type="Proteomes" id="UP000504615"/>
    </source>
</evidence>
<evidence type="ECO:0000256" key="1">
    <source>
        <dbReference type="ARBA" id="ARBA00004651"/>
    </source>
</evidence>
<dbReference type="GO" id="GO:0005886">
    <property type="term" value="C:plasma membrane"/>
    <property type="evidence" value="ECO:0007669"/>
    <property type="project" value="UniProtKB-SubCell"/>
</dbReference>
<evidence type="ECO:0000256" key="8">
    <source>
        <dbReference type="ARBA" id="ARBA00023170"/>
    </source>
</evidence>
<evidence type="ECO:0000256" key="2">
    <source>
        <dbReference type="ARBA" id="ARBA00022475"/>
    </source>
</evidence>
<dbReference type="InterPro" id="IPR004117">
    <property type="entry name" value="7tm6_olfct_rcpt"/>
</dbReference>
<keyword evidence="11" id="KW-1185">Reference proteome</keyword>
<dbReference type="PANTHER" id="PTHR21137:SF35">
    <property type="entry name" value="ODORANT RECEPTOR 19A-RELATED"/>
    <property type="match status" value="1"/>
</dbReference>
<keyword evidence="9" id="KW-0807">Transducer</keyword>
<dbReference type="KEGG" id="pbar:105425591"/>
<gene>
    <name evidence="12" type="primary">LOC105425591</name>
</gene>
<feature type="transmembrane region" description="Helical" evidence="10">
    <location>
        <begin position="62"/>
        <end position="79"/>
    </location>
</feature>
<evidence type="ECO:0000256" key="5">
    <source>
        <dbReference type="ARBA" id="ARBA00022725"/>
    </source>
</evidence>
<accession>A0A6I9W152</accession>
<evidence type="ECO:0000256" key="6">
    <source>
        <dbReference type="ARBA" id="ARBA00022989"/>
    </source>
</evidence>
<dbReference type="Pfam" id="PF02949">
    <property type="entry name" value="7tm_6"/>
    <property type="match status" value="1"/>
</dbReference>
<evidence type="ECO:0000256" key="9">
    <source>
        <dbReference type="ARBA" id="ARBA00023224"/>
    </source>
</evidence>
<evidence type="ECO:0000256" key="7">
    <source>
        <dbReference type="ARBA" id="ARBA00023136"/>
    </source>
</evidence>
<name>A0A6I9W152_9HYME</name>
<feature type="transmembrane region" description="Helical" evidence="10">
    <location>
        <begin position="158"/>
        <end position="181"/>
    </location>
</feature>
<organism evidence="11 12">
    <name type="scientific">Pogonomyrmex barbatus</name>
    <name type="common">red harvester ant</name>
    <dbReference type="NCBI Taxonomy" id="144034"/>
    <lineage>
        <taxon>Eukaryota</taxon>
        <taxon>Metazoa</taxon>
        <taxon>Ecdysozoa</taxon>
        <taxon>Arthropoda</taxon>
        <taxon>Hexapoda</taxon>
        <taxon>Insecta</taxon>
        <taxon>Pterygota</taxon>
        <taxon>Neoptera</taxon>
        <taxon>Endopterygota</taxon>
        <taxon>Hymenoptera</taxon>
        <taxon>Apocrita</taxon>
        <taxon>Aculeata</taxon>
        <taxon>Formicoidea</taxon>
        <taxon>Formicidae</taxon>
        <taxon>Myrmicinae</taxon>
        <taxon>Pogonomyrmex</taxon>
    </lineage>
</organism>
<dbReference type="Proteomes" id="UP000504615">
    <property type="component" value="Unplaced"/>
</dbReference>
<dbReference type="OrthoDB" id="7548529at2759"/>
<dbReference type="GO" id="GO:0005549">
    <property type="term" value="F:odorant binding"/>
    <property type="evidence" value="ECO:0007669"/>
    <property type="project" value="InterPro"/>
</dbReference>
<feature type="transmembrane region" description="Helical" evidence="10">
    <location>
        <begin position="91"/>
        <end position="109"/>
    </location>
</feature>
<keyword evidence="4 10" id="KW-0812">Transmembrane</keyword>
<evidence type="ECO:0000256" key="3">
    <source>
        <dbReference type="ARBA" id="ARBA00022606"/>
    </source>
</evidence>
<sequence>MQYYEKYNSYRIEKAIAINTLNNVNLQNEITMYKQIIHAVDIHRKAIKFIALFFSGCDQSRMALIMFAVICLSFNLYGISEAILFGDFQQFIIHFLLVLSIFVYGFAANYAGQELINHNNRIFSTAYNVRWYIAPLHIQKLILFLLQRGTKTVSLNIGGMFVLSVELFGMLVKASISYFTVICSMEH</sequence>
<keyword evidence="5" id="KW-0552">Olfaction</keyword>
<dbReference type="GO" id="GO:0007165">
    <property type="term" value="P:signal transduction"/>
    <property type="evidence" value="ECO:0007669"/>
    <property type="project" value="UniProtKB-KW"/>
</dbReference>
<protein>
    <submittedName>
        <fullName evidence="12">Uncharacterized protein LOC105425591</fullName>
    </submittedName>
</protein>
<dbReference type="AlphaFoldDB" id="A0A6I9W152"/>
<dbReference type="PANTHER" id="PTHR21137">
    <property type="entry name" value="ODORANT RECEPTOR"/>
    <property type="match status" value="1"/>
</dbReference>
<dbReference type="GeneID" id="105425591"/>
<reference evidence="12" key="1">
    <citation type="submission" date="2025-08" db="UniProtKB">
        <authorList>
            <consortium name="RefSeq"/>
        </authorList>
    </citation>
    <scope>IDENTIFICATION</scope>
</reference>
<dbReference type="GO" id="GO:0004984">
    <property type="term" value="F:olfactory receptor activity"/>
    <property type="evidence" value="ECO:0007669"/>
    <property type="project" value="InterPro"/>
</dbReference>
<evidence type="ECO:0000313" key="12">
    <source>
        <dbReference type="RefSeq" id="XP_011634735.2"/>
    </source>
</evidence>
<dbReference type="RefSeq" id="XP_011634735.2">
    <property type="nucleotide sequence ID" value="XM_011636433.2"/>
</dbReference>
<keyword evidence="2" id="KW-1003">Cell membrane</keyword>
<keyword evidence="7 10" id="KW-0472">Membrane</keyword>
<comment type="subcellular location">
    <subcellularLocation>
        <location evidence="1">Cell membrane</location>
        <topology evidence="1">Multi-pass membrane protein</topology>
    </subcellularLocation>
</comment>
<keyword evidence="6 10" id="KW-1133">Transmembrane helix</keyword>